<evidence type="ECO:0000313" key="2">
    <source>
        <dbReference type="Proteomes" id="UP000335636"/>
    </source>
</evidence>
<evidence type="ECO:0000313" key="1">
    <source>
        <dbReference type="EMBL" id="VTJ78477.1"/>
    </source>
</evidence>
<dbReference type="Gene3D" id="2.60.40.10">
    <property type="entry name" value="Immunoglobulins"/>
    <property type="match status" value="1"/>
</dbReference>
<proteinExistence type="predicted"/>
<feature type="non-terminal residue" evidence="1">
    <location>
        <position position="1"/>
    </location>
</feature>
<dbReference type="Proteomes" id="UP000335636">
    <property type="component" value="Unassembled WGS sequence"/>
</dbReference>
<dbReference type="InterPro" id="IPR036179">
    <property type="entry name" value="Ig-like_dom_sf"/>
</dbReference>
<protein>
    <submittedName>
        <fullName evidence="1">Uncharacterized protein</fullName>
    </submittedName>
</protein>
<gene>
    <name evidence="1" type="ORF">MONAX_5E004582</name>
</gene>
<keyword evidence="2" id="KW-1185">Reference proteome</keyword>
<organism evidence="1 2">
    <name type="scientific">Marmota monax</name>
    <name type="common">Woodchuck</name>
    <dbReference type="NCBI Taxonomy" id="9995"/>
    <lineage>
        <taxon>Eukaryota</taxon>
        <taxon>Metazoa</taxon>
        <taxon>Chordata</taxon>
        <taxon>Craniata</taxon>
        <taxon>Vertebrata</taxon>
        <taxon>Euteleostomi</taxon>
        <taxon>Mammalia</taxon>
        <taxon>Eutheria</taxon>
        <taxon>Euarchontoglires</taxon>
        <taxon>Glires</taxon>
        <taxon>Rodentia</taxon>
        <taxon>Sciuromorpha</taxon>
        <taxon>Sciuridae</taxon>
        <taxon>Xerinae</taxon>
        <taxon>Marmotini</taxon>
        <taxon>Marmota</taxon>
    </lineage>
</organism>
<comment type="caution">
    <text evidence="1">The sequence shown here is derived from an EMBL/GenBank/DDBJ whole genome shotgun (WGS) entry which is preliminary data.</text>
</comment>
<name>A0A5E4C957_MARMO</name>
<dbReference type="InterPro" id="IPR013783">
    <property type="entry name" value="Ig-like_fold"/>
</dbReference>
<dbReference type="FunFam" id="2.60.40.10:FF:000052">
    <property type="entry name" value="Contactin 1"/>
    <property type="match status" value="1"/>
</dbReference>
<reference evidence="1" key="1">
    <citation type="submission" date="2019-04" db="EMBL/GenBank/DDBJ databases">
        <authorList>
            <person name="Alioto T."/>
            <person name="Alioto T."/>
        </authorList>
    </citation>
    <scope>NUCLEOTIDE SEQUENCE [LARGE SCALE GENOMIC DNA]</scope>
</reference>
<dbReference type="AlphaFoldDB" id="A0A5E4C957"/>
<dbReference type="SUPFAM" id="SSF48726">
    <property type="entry name" value="Immunoglobulin"/>
    <property type="match status" value="1"/>
</dbReference>
<dbReference type="EMBL" id="CABDUW010001080">
    <property type="protein sequence ID" value="VTJ78477.1"/>
    <property type="molecule type" value="Genomic_DNA"/>
</dbReference>
<accession>A0A5E4C957</accession>
<sequence>MDVTVGESIVLPCQVTHDHSLDIVFTWSFNGHLIDFDRDGDHFERVGGVSINVNCAQQSHRLVMCSCVSRRRLTLLGLVL</sequence>